<name>A0A8J4EDN3_9ACTN</name>
<proteinExistence type="predicted"/>
<reference evidence="2" key="1">
    <citation type="submission" date="2021-01" db="EMBL/GenBank/DDBJ databases">
        <title>Whole genome shotgun sequence of Virgisporangium ochraceum NBRC 16418.</title>
        <authorList>
            <person name="Komaki H."/>
            <person name="Tamura T."/>
        </authorList>
    </citation>
    <scope>NUCLEOTIDE SEQUENCE</scope>
    <source>
        <strain evidence="2">NBRC 16418</strain>
    </source>
</reference>
<comment type="caution">
    <text evidence="2">The sequence shown here is derived from an EMBL/GenBank/DDBJ whole genome shotgun (WGS) entry which is preliminary data.</text>
</comment>
<dbReference type="AlphaFoldDB" id="A0A8J4EDN3"/>
<dbReference type="SUPFAM" id="SSF103359">
    <property type="entry name" value="Suppressor of Fused, N-terminal domain"/>
    <property type="match status" value="1"/>
</dbReference>
<dbReference type="InterPro" id="IPR020941">
    <property type="entry name" value="SUFU-like_domain"/>
</dbReference>
<dbReference type="InterPro" id="IPR037181">
    <property type="entry name" value="SUFU_N"/>
</dbReference>
<accession>A0A8J4EDN3</accession>
<dbReference type="Proteomes" id="UP000635606">
    <property type="component" value="Unassembled WGS sequence"/>
</dbReference>
<organism evidence="2 3">
    <name type="scientific">Virgisporangium ochraceum</name>
    <dbReference type="NCBI Taxonomy" id="65505"/>
    <lineage>
        <taxon>Bacteria</taxon>
        <taxon>Bacillati</taxon>
        <taxon>Actinomycetota</taxon>
        <taxon>Actinomycetes</taxon>
        <taxon>Micromonosporales</taxon>
        <taxon>Micromonosporaceae</taxon>
        <taxon>Virgisporangium</taxon>
    </lineage>
</organism>
<sequence length="198" mass="21690">MTLRIVDHDLTPAAQAMLEHLHDRFPGQEIAVLPPAPGRIPELVPGLHILSLTLSEGGHLYATAGLWDATQKDGHGLETVLHAPVADDVVHVETLTMVAYYHATGGDYTLDHGHTVPIGRPWVRGSSCDHLLLSLPYPWGPGLETCTVPGGHIRVLWLLPITAAEKRFRHTHDLETLEQRFEAAGIVPTDPHRRSVVP</sequence>
<keyword evidence="3" id="KW-1185">Reference proteome</keyword>
<feature type="domain" description="Suppressor of fused-like" evidence="1">
    <location>
        <begin position="48"/>
        <end position="194"/>
    </location>
</feature>
<dbReference type="EMBL" id="BOPH01000089">
    <property type="protein sequence ID" value="GIJ71740.1"/>
    <property type="molecule type" value="Genomic_DNA"/>
</dbReference>
<evidence type="ECO:0000313" key="3">
    <source>
        <dbReference type="Proteomes" id="UP000635606"/>
    </source>
</evidence>
<evidence type="ECO:0000313" key="2">
    <source>
        <dbReference type="EMBL" id="GIJ71740.1"/>
    </source>
</evidence>
<evidence type="ECO:0000259" key="1">
    <source>
        <dbReference type="Pfam" id="PF05076"/>
    </source>
</evidence>
<gene>
    <name evidence="2" type="ORF">Voc01_066570</name>
</gene>
<protein>
    <recommendedName>
        <fullName evidence="1">Suppressor of fused-like domain-containing protein</fullName>
    </recommendedName>
</protein>
<dbReference type="Pfam" id="PF05076">
    <property type="entry name" value="SUFU"/>
    <property type="match status" value="1"/>
</dbReference>